<evidence type="ECO:0008006" key="9">
    <source>
        <dbReference type="Google" id="ProtNLM"/>
    </source>
</evidence>
<dbReference type="AlphaFoldDB" id="A0A7S0BQW7"/>
<evidence type="ECO:0000256" key="5">
    <source>
        <dbReference type="ARBA" id="ARBA00022490"/>
    </source>
</evidence>
<comment type="similarity">
    <text evidence="3">Belongs to the exportin family.</text>
</comment>
<dbReference type="PANTHER" id="PTHR21452">
    <property type="entry name" value="EXPORTIN-6"/>
    <property type="match status" value="1"/>
</dbReference>
<dbReference type="InterPro" id="IPR040016">
    <property type="entry name" value="XPO6"/>
</dbReference>
<reference evidence="8" key="1">
    <citation type="submission" date="2021-01" db="EMBL/GenBank/DDBJ databases">
        <authorList>
            <person name="Corre E."/>
            <person name="Pelletier E."/>
            <person name="Niang G."/>
            <person name="Scheremetjew M."/>
            <person name="Finn R."/>
            <person name="Kale V."/>
            <person name="Holt S."/>
            <person name="Cochrane G."/>
            <person name="Meng A."/>
            <person name="Brown T."/>
            <person name="Cohen L."/>
        </authorList>
    </citation>
    <scope>NUCLEOTIDE SEQUENCE</scope>
    <source>
        <strain evidence="8">UTEX LB 2760</strain>
    </source>
</reference>
<evidence type="ECO:0000256" key="6">
    <source>
        <dbReference type="ARBA" id="ARBA00022927"/>
    </source>
</evidence>
<evidence type="ECO:0000256" key="1">
    <source>
        <dbReference type="ARBA" id="ARBA00004123"/>
    </source>
</evidence>
<keyword evidence="6" id="KW-0653">Protein transport</keyword>
<evidence type="ECO:0000256" key="3">
    <source>
        <dbReference type="ARBA" id="ARBA00009466"/>
    </source>
</evidence>
<proteinExistence type="inferred from homology"/>
<evidence type="ECO:0000256" key="2">
    <source>
        <dbReference type="ARBA" id="ARBA00004496"/>
    </source>
</evidence>
<keyword evidence="7" id="KW-0539">Nucleus</keyword>
<name>A0A7S0BQW7_9RHOD</name>
<organism evidence="8">
    <name type="scientific">Rhodosorus marinus</name>
    <dbReference type="NCBI Taxonomy" id="101924"/>
    <lineage>
        <taxon>Eukaryota</taxon>
        <taxon>Rhodophyta</taxon>
        <taxon>Stylonematophyceae</taxon>
        <taxon>Stylonematales</taxon>
        <taxon>Stylonemataceae</taxon>
        <taxon>Rhodosorus</taxon>
    </lineage>
</organism>
<keyword evidence="5" id="KW-0963">Cytoplasm</keyword>
<evidence type="ECO:0000256" key="7">
    <source>
        <dbReference type="ARBA" id="ARBA00023242"/>
    </source>
</evidence>
<dbReference type="EMBL" id="HBEK01017934">
    <property type="protein sequence ID" value="CAD8399804.1"/>
    <property type="molecule type" value="Transcribed_RNA"/>
</dbReference>
<accession>A0A7S0BQW7</accession>
<dbReference type="GO" id="GO:0005049">
    <property type="term" value="F:nuclear export signal receptor activity"/>
    <property type="evidence" value="ECO:0007669"/>
    <property type="project" value="InterPro"/>
</dbReference>
<comment type="subcellular location">
    <subcellularLocation>
        <location evidence="2">Cytoplasm</location>
    </subcellularLocation>
    <subcellularLocation>
        <location evidence="1">Nucleus</location>
    </subcellularLocation>
</comment>
<dbReference type="GO" id="GO:0005634">
    <property type="term" value="C:nucleus"/>
    <property type="evidence" value="ECO:0007669"/>
    <property type="project" value="UniProtKB-SubCell"/>
</dbReference>
<evidence type="ECO:0000313" key="8">
    <source>
        <dbReference type="EMBL" id="CAD8399804.1"/>
    </source>
</evidence>
<dbReference type="PANTHER" id="PTHR21452:SF4">
    <property type="entry name" value="EXPORTIN-6"/>
    <property type="match status" value="1"/>
</dbReference>
<sequence length="209" mass="23857">MVIPTVELCVKYIIEGENPEIRVLALVTLREALSRQWNIFFPADTSEAYVTKDPNQVIPDSPLFRRAIEGILFALTDNEPGVVDAALTDMEMMDSNRRLFTRPAFRWTEVGPSTIKSLFGVLMARIHTAYADRIRFLLSRISETSDGMFIDHFLPQLLKSQMHLTDEERKELQEQFGRPTDAQSFNTAADALTNDIAYYAAIRRQTELP</sequence>
<keyword evidence="4" id="KW-0813">Transport</keyword>
<evidence type="ECO:0000256" key="4">
    <source>
        <dbReference type="ARBA" id="ARBA00022448"/>
    </source>
</evidence>
<dbReference type="GO" id="GO:0005737">
    <property type="term" value="C:cytoplasm"/>
    <property type="evidence" value="ECO:0007669"/>
    <property type="project" value="UniProtKB-SubCell"/>
</dbReference>
<dbReference type="GO" id="GO:0006611">
    <property type="term" value="P:protein export from nucleus"/>
    <property type="evidence" value="ECO:0007669"/>
    <property type="project" value="InterPro"/>
</dbReference>
<gene>
    <name evidence="8" type="ORF">RMAR0315_LOCUS9797</name>
</gene>
<protein>
    <recommendedName>
        <fullName evidence="9">Exportin-1 C-terminal domain-containing protein</fullName>
    </recommendedName>
</protein>